<evidence type="ECO:0000256" key="1">
    <source>
        <dbReference type="SAM" id="MobiDB-lite"/>
    </source>
</evidence>
<reference evidence="2 3" key="1">
    <citation type="submission" date="2019-03" db="EMBL/GenBank/DDBJ databases">
        <title>First draft genome of Liparis tanakae, snailfish: a comprehensive survey of snailfish specific genes.</title>
        <authorList>
            <person name="Kim W."/>
            <person name="Song I."/>
            <person name="Jeong J.-H."/>
            <person name="Kim D."/>
            <person name="Kim S."/>
            <person name="Ryu S."/>
            <person name="Song J.Y."/>
            <person name="Lee S.K."/>
        </authorList>
    </citation>
    <scope>NUCLEOTIDE SEQUENCE [LARGE SCALE GENOMIC DNA]</scope>
    <source>
        <tissue evidence="2">Muscle</tissue>
    </source>
</reference>
<comment type="caution">
    <text evidence="2">The sequence shown here is derived from an EMBL/GenBank/DDBJ whole genome shotgun (WGS) entry which is preliminary data.</text>
</comment>
<protein>
    <submittedName>
        <fullName evidence="2">Uncharacterized protein</fullName>
    </submittedName>
</protein>
<feature type="compositionally biased region" description="Basic and acidic residues" evidence="1">
    <location>
        <begin position="34"/>
        <end position="51"/>
    </location>
</feature>
<gene>
    <name evidence="2" type="ORF">EYF80_054701</name>
</gene>
<sequence>MSDVQALRAPPPPRLSSFQACAASFHLLRVSDEERQHKAWRGVREGRKEALATRPPPEGPGSPDPSHIAHLWTGPGVVNPSPARHGPRGLLPLCGH</sequence>
<organism evidence="2 3">
    <name type="scientific">Liparis tanakae</name>
    <name type="common">Tanaka's snailfish</name>
    <dbReference type="NCBI Taxonomy" id="230148"/>
    <lineage>
        <taxon>Eukaryota</taxon>
        <taxon>Metazoa</taxon>
        <taxon>Chordata</taxon>
        <taxon>Craniata</taxon>
        <taxon>Vertebrata</taxon>
        <taxon>Euteleostomi</taxon>
        <taxon>Actinopterygii</taxon>
        <taxon>Neopterygii</taxon>
        <taxon>Teleostei</taxon>
        <taxon>Neoteleostei</taxon>
        <taxon>Acanthomorphata</taxon>
        <taxon>Eupercaria</taxon>
        <taxon>Perciformes</taxon>
        <taxon>Cottioidei</taxon>
        <taxon>Cottales</taxon>
        <taxon>Liparidae</taxon>
        <taxon>Liparis</taxon>
    </lineage>
</organism>
<feature type="compositionally biased region" description="Pro residues" evidence="1">
    <location>
        <begin position="54"/>
        <end position="63"/>
    </location>
</feature>
<dbReference type="EMBL" id="SRLO01001824">
    <property type="protein sequence ID" value="TNN35139.1"/>
    <property type="molecule type" value="Genomic_DNA"/>
</dbReference>
<keyword evidence="3" id="KW-1185">Reference proteome</keyword>
<evidence type="ECO:0000313" key="2">
    <source>
        <dbReference type="EMBL" id="TNN35139.1"/>
    </source>
</evidence>
<proteinExistence type="predicted"/>
<dbReference type="Proteomes" id="UP000314294">
    <property type="component" value="Unassembled WGS sequence"/>
</dbReference>
<name>A0A4Z2F1Y4_9TELE</name>
<feature type="region of interest" description="Disordered" evidence="1">
    <location>
        <begin position="34"/>
        <end position="96"/>
    </location>
</feature>
<evidence type="ECO:0000313" key="3">
    <source>
        <dbReference type="Proteomes" id="UP000314294"/>
    </source>
</evidence>
<dbReference type="AlphaFoldDB" id="A0A4Z2F1Y4"/>
<accession>A0A4Z2F1Y4</accession>